<evidence type="ECO:0000256" key="1">
    <source>
        <dbReference type="SAM" id="Coils"/>
    </source>
</evidence>
<evidence type="ECO:0000313" key="3">
    <source>
        <dbReference type="Proteomes" id="UP000187209"/>
    </source>
</evidence>
<evidence type="ECO:0000313" key="2">
    <source>
        <dbReference type="EMBL" id="OMJ80804.1"/>
    </source>
</evidence>
<reference evidence="2 3" key="1">
    <citation type="submission" date="2016-11" db="EMBL/GenBank/DDBJ databases">
        <title>The macronuclear genome of Stentor coeruleus: a giant cell with tiny introns.</title>
        <authorList>
            <person name="Slabodnick M."/>
            <person name="Ruby J.G."/>
            <person name="Reiff S.B."/>
            <person name="Swart E.C."/>
            <person name="Gosai S."/>
            <person name="Prabakaran S."/>
            <person name="Witkowska E."/>
            <person name="Larue G.E."/>
            <person name="Fisher S."/>
            <person name="Freeman R.M."/>
            <person name="Gunawardena J."/>
            <person name="Chu W."/>
            <person name="Stover N.A."/>
            <person name="Gregory B.D."/>
            <person name="Nowacki M."/>
            <person name="Derisi J."/>
            <person name="Roy S.W."/>
            <person name="Marshall W.F."/>
            <person name="Sood P."/>
        </authorList>
    </citation>
    <scope>NUCLEOTIDE SEQUENCE [LARGE SCALE GENOMIC DNA]</scope>
    <source>
        <strain evidence="2">WM001</strain>
    </source>
</reference>
<keyword evidence="3" id="KW-1185">Reference proteome</keyword>
<keyword evidence="1" id="KW-0175">Coiled coil</keyword>
<gene>
    <name evidence="2" type="ORF">SteCoe_18858</name>
</gene>
<dbReference type="OrthoDB" id="323857at2759"/>
<organism evidence="2 3">
    <name type="scientific">Stentor coeruleus</name>
    <dbReference type="NCBI Taxonomy" id="5963"/>
    <lineage>
        <taxon>Eukaryota</taxon>
        <taxon>Sar</taxon>
        <taxon>Alveolata</taxon>
        <taxon>Ciliophora</taxon>
        <taxon>Postciliodesmatophora</taxon>
        <taxon>Heterotrichea</taxon>
        <taxon>Heterotrichida</taxon>
        <taxon>Stentoridae</taxon>
        <taxon>Stentor</taxon>
    </lineage>
</organism>
<name>A0A1R2BVL0_9CILI</name>
<proteinExistence type="predicted"/>
<feature type="coiled-coil region" evidence="1">
    <location>
        <begin position="205"/>
        <end position="298"/>
    </location>
</feature>
<dbReference type="EMBL" id="MPUH01000407">
    <property type="protein sequence ID" value="OMJ80804.1"/>
    <property type="molecule type" value="Genomic_DNA"/>
</dbReference>
<sequence length="467" mass="53783">MKNWIKRKTQNITSEETATPSKNFTAMNSNSLYSHPVNELVSIIFRFDTEVKNLVKELNLAKDTLSSYKDDLPKAQEQSLLYKQHNEALQIECNRLAKDLNETTTTLCSKNGQIDLLKNQLFSKDELIQSYKAKIQDLEKQVLELQMTGINFQPGDEVSQLKMKLESLQKTNLDLQKQIPVFKYEMESIRTKMQDELFITQERAKDELERAKESHDSQILILKAKICELETFKQSYETLKQELETLQTQKNSQDEKLNNTLSELHQKTIKISTLESEIQNLNNTLIETNNKNDLTNTEILKLSQKLEVINTQKSSQNFTSEIKIKPLSNPLPKEIDIKPLSNPLPKEIDILTYTKNELDNLYKSLMKIINPSNSLAYLIKIEDFTTFEKNMNNIVMQVHEQLDEISEEKSWAAKARSPQIGKSKGRTPVKLFSCMADQDDAPRLIPKPLRPVQQVDSCTVLRRGSAN</sequence>
<accession>A0A1R2BVL0</accession>
<dbReference type="AlphaFoldDB" id="A0A1R2BVL0"/>
<dbReference type="Proteomes" id="UP000187209">
    <property type="component" value="Unassembled WGS sequence"/>
</dbReference>
<feature type="coiled-coil region" evidence="1">
    <location>
        <begin position="51"/>
        <end position="178"/>
    </location>
</feature>
<protein>
    <submittedName>
        <fullName evidence="2">Uncharacterized protein</fullName>
    </submittedName>
</protein>
<comment type="caution">
    <text evidence="2">The sequence shown here is derived from an EMBL/GenBank/DDBJ whole genome shotgun (WGS) entry which is preliminary data.</text>
</comment>